<evidence type="ECO:0000256" key="4">
    <source>
        <dbReference type="ARBA" id="ARBA00023163"/>
    </source>
</evidence>
<proteinExistence type="predicted"/>
<dbReference type="Pfam" id="PF13411">
    <property type="entry name" value="MerR_1"/>
    <property type="match status" value="1"/>
</dbReference>
<keyword evidence="6" id="KW-0489">Methyltransferase</keyword>
<feature type="domain" description="HTH merR-type" evidence="5">
    <location>
        <begin position="1"/>
        <end position="68"/>
    </location>
</feature>
<name>A0ABY4GY63_9BACI</name>
<dbReference type="RefSeq" id="WP_244751967.1">
    <property type="nucleotide sequence ID" value="NZ_CP095074.1"/>
</dbReference>
<dbReference type="InterPro" id="IPR000551">
    <property type="entry name" value="MerR-type_HTH_dom"/>
</dbReference>
<dbReference type="SUPFAM" id="SSF53335">
    <property type="entry name" value="S-adenosyl-L-methionine-dependent methyltransferases"/>
    <property type="match status" value="1"/>
</dbReference>
<dbReference type="EMBL" id="CP095074">
    <property type="protein sequence ID" value="UOQ92357.1"/>
    <property type="molecule type" value="Genomic_DNA"/>
</dbReference>
<dbReference type="GO" id="GO:0008168">
    <property type="term" value="F:methyltransferase activity"/>
    <property type="evidence" value="ECO:0007669"/>
    <property type="project" value="UniProtKB-KW"/>
</dbReference>
<dbReference type="Proteomes" id="UP000831880">
    <property type="component" value="Chromosome"/>
</dbReference>
<dbReference type="SMART" id="SM00422">
    <property type="entry name" value="HTH_MERR"/>
    <property type="match status" value="1"/>
</dbReference>
<evidence type="ECO:0000256" key="3">
    <source>
        <dbReference type="ARBA" id="ARBA00023125"/>
    </source>
</evidence>
<reference evidence="6 7" key="1">
    <citation type="submission" date="2022-04" db="EMBL/GenBank/DDBJ databases">
        <title>Halobacillus sp. isolated from saltern.</title>
        <authorList>
            <person name="Won M."/>
            <person name="Lee C.-M."/>
            <person name="Woen H.-Y."/>
            <person name="Kwon S.-W."/>
        </authorList>
    </citation>
    <scope>NUCLEOTIDE SEQUENCE [LARGE SCALE GENOMIC DNA]</scope>
    <source>
        <strain evidence="6 7">SSTM10-2</strain>
    </source>
</reference>
<accession>A0ABY4GY63</accession>
<dbReference type="GO" id="GO:0032259">
    <property type="term" value="P:methylation"/>
    <property type="evidence" value="ECO:0007669"/>
    <property type="project" value="UniProtKB-KW"/>
</dbReference>
<keyword evidence="2" id="KW-0805">Transcription regulation</keyword>
<keyword evidence="7" id="KW-1185">Reference proteome</keyword>
<evidence type="ECO:0000256" key="2">
    <source>
        <dbReference type="ARBA" id="ARBA00023015"/>
    </source>
</evidence>
<organism evidence="6 7">
    <name type="scientific">Halobacillus shinanisalinarum</name>
    <dbReference type="NCBI Taxonomy" id="2932258"/>
    <lineage>
        <taxon>Bacteria</taxon>
        <taxon>Bacillati</taxon>
        <taxon>Bacillota</taxon>
        <taxon>Bacilli</taxon>
        <taxon>Bacillales</taxon>
        <taxon>Bacillaceae</taxon>
        <taxon>Halobacillus</taxon>
    </lineage>
</organism>
<evidence type="ECO:0000313" key="7">
    <source>
        <dbReference type="Proteomes" id="UP000831880"/>
    </source>
</evidence>
<keyword evidence="1" id="KW-0678">Repressor</keyword>
<dbReference type="Pfam" id="PF08241">
    <property type="entry name" value="Methyltransf_11"/>
    <property type="match status" value="1"/>
</dbReference>
<protein>
    <submittedName>
        <fullName evidence="6">Methyltransferase domain-containing protein</fullName>
    </submittedName>
</protein>
<dbReference type="PANTHER" id="PTHR30204">
    <property type="entry name" value="REDOX-CYCLING DRUG-SENSING TRANSCRIPTIONAL ACTIVATOR SOXR"/>
    <property type="match status" value="1"/>
</dbReference>
<keyword evidence="6" id="KW-0808">Transferase</keyword>
<dbReference type="CDD" id="cd01106">
    <property type="entry name" value="HTH_TipAL-Mta"/>
    <property type="match status" value="1"/>
</dbReference>
<keyword evidence="3" id="KW-0238">DNA-binding</keyword>
<sequence length="345" mass="40297">MKITEAARTLHTTARTIRFYEEKGLVRPRKGENDYRYYKEVDLWKLQTILALREIGMSTGQIKEALEGEVDRKAYLDLQRSVLYEEWLQIKDMITTVDEMLIKQKESTLSTEDIFILAHQLKTMKQLRKSWEDQWNFNDQAEEYDQTLKTTGYRFNVHEHYHEALAKVNEIIEAVPGEWGVDIGTGTGNLAARFLEKGSNMIGIDQSEEMLKVCSKKHPKMDLRHGHFLSLPVMDNKVDFVVSSYALHHIPDQEKELALGEMDRVLAENGRIALADLMFKNAEEKDRVLAQFEQEGNREAVEAIHDEYYADRSKLINWFRKRGYHVESIQFNSILYILYAEKVNV</sequence>
<dbReference type="PROSITE" id="PS50937">
    <property type="entry name" value="HTH_MERR_2"/>
    <property type="match status" value="1"/>
</dbReference>
<dbReference type="InterPro" id="IPR013216">
    <property type="entry name" value="Methyltransf_11"/>
</dbReference>
<dbReference type="Gene3D" id="1.10.1660.10">
    <property type="match status" value="1"/>
</dbReference>
<dbReference type="Gene3D" id="3.40.50.150">
    <property type="entry name" value="Vaccinia Virus protein VP39"/>
    <property type="match status" value="1"/>
</dbReference>
<dbReference type="InterPro" id="IPR009061">
    <property type="entry name" value="DNA-bd_dom_put_sf"/>
</dbReference>
<gene>
    <name evidence="6" type="ORF">MUO14_18065</name>
</gene>
<dbReference type="PANTHER" id="PTHR30204:SF69">
    <property type="entry name" value="MERR-FAMILY TRANSCRIPTIONAL REGULATOR"/>
    <property type="match status" value="1"/>
</dbReference>
<evidence type="ECO:0000313" key="6">
    <source>
        <dbReference type="EMBL" id="UOQ92357.1"/>
    </source>
</evidence>
<dbReference type="InterPro" id="IPR029063">
    <property type="entry name" value="SAM-dependent_MTases_sf"/>
</dbReference>
<evidence type="ECO:0000256" key="1">
    <source>
        <dbReference type="ARBA" id="ARBA00022491"/>
    </source>
</evidence>
<keyword evidence="4" id="KW-0804">Transcription</keyword>
<evidence type="ECO:0000259" key="5">
    <source>
        <dbReference type="PROSITE" id="PS50937"/>
    </source>
</evidence>
<dbReference type="InterPro" id="IPR047057">
    <property type="entry name" value="MerR_fam"/>
</dbReference>
<dbReference type="CDD" id="cd02440">
    <property type="entry name" value="AdoMet_MTases"/>
    <property type="match status" value="1"/>
</dbReference>
<dbReference type="SUPFAM" id="SSF46955">
    <property type="entry name" value="Putative DNA-binding domain"/>
    <property type="match status" value="1"/>
</dbReference>